<feature type="signal peptide" evidence="3">
    <location>
        <begin position="1"/>
        <end position="34"/>
    </location>
</feature>
<dbReference type="NCBIfam" id="TIGR00413">
    <property type="entry name" value="rlpA"/>
    <property type="match status" value="1"/>
</dbReference>
<protein>
    <recommendedName>
        <fullName evidence="3">Endolytic peptidoglycan transglycosylase RlpA</fullName>
        <ecNumber evidence="3">4.2.2.-</ecNumber>
    </recommendedName>
</protein>
<dbReference type="InterPro" id="IPR012997">
    <property type="entry name" value="RplA"/>
</dbReference>
<dbReference type="PANTHER" id="PTHR34183">
    <property type="entry name" value="ENDOLYTIC PEPTIDOGLYCAN TRANSGLYCOSYLASE RLPA"/>
    <property type="match status" value="1"/>
</dbReference>
<dbReference type="PANTHER" id="PTHR34183:SF1">
    <property type="entry name" value="ENDOLYTIC PEPTIDOGLYCAN TRANSGLYCOSYLASE RLPA"/>
    <property type="match status" value="1"/>
</dbReference>
<dbReference type="SUPFAM" id="SSF50685">
    <property type="entry name" value="Barwin-like endoglucanases"/>
    <property type="match status" value="1"/>
</dbReference>
<keyword evidence="3" id="KW-0732">Signal</keyword>
<dbReference type="InterPro" id="IPR009009">
    <property type="entry name" value="RlpA-like_DPBB"/>
</dbReference>
<feature type="domain" description="RlpA-like protein double-psi beta-barrel" evidence="5">
    <location>
        <begin position="66"/>
        <end position="156"/>
    </location>
</feature>
<organism evidence="6 7">
    <name type="scientific">Candidatus Jidaibacter acanthamoebae</name>
    <dbReference type="NCBI Taxonomy" id="86105"/>
    <lineage>
        <taxon>Bacteria</taxon>
        <taxon>Pseudomonadati</taxon>
        <taxon>Pseudomonadota</taxon>
        <taxon>Alphaproteobacteria</taxon>
        <taxon>Rickettsiales</taxon>
        <taxon>Candidatus Midichloriaceae</taxon>
        <taxon>Candidatus Jidaibacter</taxon>
    </lineage>
</organism>
<keyword evidence="7" id="KW-1185">Reference proteome</keyword>
<dbReference type="GO" id="GO:0008932">
    <property type="term" value="F:lytic endotransglycosylase activity"/>
    <property type="evidence" value="ECO:0007669"/>
    <property type="project" value="UniProtKB-UniRule"/>
</dbReference>
<dbReference type="Proteomes" id="UP000031258">
    <property type="component" value="Unassembled WGS sequence"/>
</dbReference>
<sequence precursor="true">MIQRFINKFIMVSMNIILRLFTVLFILFSQAATANNNEVLFEKEMQIISIDKKKKIAKPVVGLSFTETGIASWYGREFGGRPTASGEIFNPDLMTAAHKYLPLNSIVKVTNLENSKSAKVIINDRGPYIGARVIDLSRMAAEVLGFSKKGLAKVKVEYLHNETMDLSNAISPNRKKRLHREIEKFSANKWRKVIKAHQ</sequence>
<evidence type="ECO:0000313" key="7">
    <source>
        <dbReference type="Proteomes" id="UP000031258"/>
    </source>
</evidence>
<dbReference type="GO" id="GO:0071555">
    <property type="term" value="P:cell wall organization"/>
    <property type="evidence" value="ECO:0007669"/>
    <property type="project" value="UniProtKB-KW"/>
</dbReference>
<keyword evidence="6" id="KW-0449">Lipoprotein</keyword>
<dbReference type="Gene3D" id="2.40.40.10">
    <property type="entry name" value="RlpA-like domain"/>
    <property type="match status" value="1"/>
</dbReference>
<comment type="similarity">
    <text evidence="3 4">Belongs to the RlpA family.</text>
</comment>
<dbReference type="CDD" id="cd22268">
    <property type="entry name" value="DPBB_RlpA-like"/>
    <property type="match status" value="1"/>
</dbReference>
<evidence type="ECO:0000259" key="5">
    <source>
        <dbReference type="Pfam" id="PF03330"/>
    </source>
</evidence>
<name>A0A0C1QK24_9RICK</name>
<dbReference type="EC" id="4.2.2.-" evidence="3"/>
<comment type="function">
    <text evidence="3">Lytic transglycosylase with a strong preference for naked glycan strands that lack stem peptides.</text>
</comment>
<proteinExistence type="inferred from homology"/>
<comment type="caution">
    <text evidence="6">The sequence shown here is derived from an EMBL/GenBank/DDBJ whole genome shotgun (WGS) entry which is preliminary data.</text>
</comment>
<evidence type="ECO:0000256" key="3">
    <source>
        <dbReference type="HAMAP-Rule" id="MF_02071"/>
    </source>
</evidence>
<evidence type="ECO:0000256" key="1">
    <source>
        <dbReference type="ARBA" id="ARBA00023239"/>
    </source>
</evidence>
<feature type="chain" id="PRO_5009983113" description="Endolytic peptidoglycan transglycosylase RlpA" evidence="3">
    <location>
        <begin position="35"/>
        <end position="198"/>
    </location>
</feature>
<dbReference type="InterPro" id="IPR034718">
    <property type="entry name" value="RlpA"/>
</dbReference>
<dbReference type="Pfam" id="PF03330">
    <property type="entry name" value="DPBB_1"/>
    <property type="match status" value="1"/>
</dbReference>
<evidence type="ECO:0000256" key="4">
    <source>
        <dbReference type="RuleBase" id="RU003495"/>
    </source>
</evidence>
<keyword evidence="2 3" id="KW-0961">Cell wall biogenesis/degradation</keyword>
<evidence type="ECO:0000256" key="2">
    <source>
        <dbReference type="ARBA" id="ARBA00023316"/>
    </source>
</evidence>
<evidence type="ECO:0000313" key="6">
    <source>
        <dbReference type="EMBL" id="KIE04488.1"/>
    </source>
</evidence>
<reference evidence="6 7" key="1">
    <citation type="submission" date="2014-11" db="EMBL/GenBank/DDBJ databases">
        <title>A Rickettsiales Symbiont of Amoebae With Ancient Features.</title>
        <authorList>
            <person name="Schulz F."/>
            <person name="Martijn J."/>
            <person name="Wascher F."/>
            <person name="Kostanjsek R."/>
            <person name="Ettema T.J."/>
            <person name="Horn M."/>
        </authorList>
    </citation>
    <scope>NUCLEOTIDE SEQUENCE [LARGE SCALE GENOMIC DNA]</scope>
    <source>
        <strain evidence="6 7">UWC36</strain>
    </source>
</reference>
<dbReference type="STRING" id="86105.NF27_HQ00260"/>
<dbReference type="GO" id="GO:0000270">
    <property type="term" value="P:peptidoglycan metabolic process"/>
    <property type="evidence" value="ECO:0007669"/>
    <property type="project" value="UniProtKB-UniRule"/>
</dbReference>
<dbReference type="EMBL" id="JSWE01000184">
    <property type="protein sequence ID" value="KIE04488.1"/>
    <property type="molecule type" value="Genomic_DNA"/>
</dbReference>
<dbReference type="AlphaFoldDB" id="A0A0C1QK24"/>
<dbReference type="InterPro" id="IPR036908">
    <property type="entry name" value="RlpA-like_sf"/>
</dbReference>
<keyword evidence="1 3" id="KW-0456">Lyase</keyword>
<accession>A0A0C1QK24</accession>
<gene>
    <name evidence="6" type="primary">rlpA_2</name>
    <name evidence="3" type="synonym">rlpA</name>
    <name evidence="6" type="ORF">NF27_HQ00260</name>
</gene>
<dbReference type="HAMAP" id="MF_02071">
    <property type="entry name" value="RlpA"/>
    <property type="match status" value="1"/>
</dbReference>